<evidence type="ECO:0000313" key="5">
    <source>
        <dbReference type="EMBL" id="RRR17325.1"/>
    </source>
</evidence>
<proteinExistence type="predicted"/>
<dbReference type="GO" id="GO:0046872">
    <property type="term" value="F:metal ion binding"/>
    <property type="evidence" value="ECO:0007669"/>
    <property type="project" value="UniProtKB-KW"/>
</dbReference>
<dbReference type="CDD" id="cd07385">
    <property type="entry name" value="MPP_YkuE_C"/>
    <property type="match status" value="1"/>
</dbReference>
<dbReference type="GO" id="GO:0016020">
    <property type="term" value="C:membrane"/>
    <property type="evidence" value="ECO:0007669"/>
    <property type="project" value="GOC"/>
</dbReference>
<dbReference type="AlphaFoldDB" id="A0A3R8QS95"/>
<evidence type="ECO:0000256" key="1">
    <source>
        <dbReference type="ARBA" id="ARBA00022723"/>
    </source>
</evidence>
<dbReference type="RefSeq" id="WP_126988579.1">
    <property type="nucleotide sequence ID" value="NZ_JALXWX010000033.1"/>
</dbReference>
<keyword evidence="6" id="KW-1185">Reference proteome</keyword>
<comment type="caution">
    <text evidence="5">The sequence shown here is derived from an EMBL/GenBank/DDBJ whole genome shotgun (WGS) entry which is preliminary data.</text>
</comment>
<gene>
    <name evidence="5" type="ORF">DS079_14745</name>
</gene>
<accession>A0A3R8QS95</accession>
<dbReference type="GO" id="GO:0008758">
    <property type="term" value="F:UDP-2,3-diacylglucosamine hydrolase activity"/>
    <property type="evidence" value="ECO:0007669"/>
    <property type="project" value="TreeGrafter"/>
</dbReference>
<sequence>MSAPLSVAPRRAGTGRARGQRLVVGALVAALVLLLGAGWLLWDNRRLVVTEQAVEVAATPEGGLRIAHVSDLHAADHGDFQDRLAAEIEQRDVDLVALTGDLIDMRTTDLGPVLDLAEHLSAVAPTFFVLGNHEGDSALREELLAGLEDAGVTILRDEVTSLEIRGTEVTVAGLEDRRVAVVDGRTPAQPAAVLDRFALESAPGPTVLLAHRPEFLAQYADHGADVVLSGHAHGGQVRLPLIGPLFAPHQGWFPALTEGVHRQGDTALVISRGLGNSVVGVRVNNPRELVVVDLLQESPQG</sequence>
<reference evidence="5 6" key="1">
    <citation type="submission" date="2018-07" db="EMBL/GenBank/DDBJ databases">
        <title>Brachybacteriurn paraconglorneratum KCTC 9916.</title>
        <authorList>
            <person name="Li Y."/>
        </authorList>
    </citation>
    <scope>NUCLEOTIDE SEQUENCE [LARGE SCALE GENOMIC DNA]</scope>
    <source>
        <strain evidence="5 6">KCTC 9916</strain>
    </source>
</reference>
<dbReference type="InterPro" id="IPR051158">
    <property type="entry name" value="Metallophosphoesterase_sf"/>
</dbReference>
<organism evidence="5 6">
    <name type="scientific">Brachybacterium paraconglomeratum</name>
    <dbReference type="NCBI Taxonomy" id="173362"/>
    <lineage>
        <taxon>Bacteria</taxon>
        <taxon>Bacillati</taxon>
        <taxon>Actinomycetota</taxon>
        <taxon>Actinomycetes</taxon>
        <taxon>Micrococcales</taxon>
        <taxon>Dermabacteraceae</taxon>
        <taxon>Brachybacterium</taxon>
    </lineage>
</organism>
<keyword evidence="2" id="KW-0378">Hydrolase</keyword>
<dbReference type="Pfam" id="PF00149">
    <property type="entry name" value="Metallophos"/>
    <property type="match status" value="1"/>
</dbReference>
<keyword evidence="3" id="KW-0472">Membrane</keyword>
<dbReference type="GO" id="GO:0009245">
    <property type="term" value="P:lipid A biosynthetic process"/>
    <property type="evidence" value="ECO:0007669"/>
    <property type="project" value="TreeGrafter"/>
</dbReference>
<dbReference type="PANTHER" id="PTHR31302:SF31">
    <property type="entry name" value="PHOSPHODIESTERASE YAEI"/>
    <property type="match status" value="1"/>
</dbReference>
<dbReference type="SUPFAM" id="SSF56300">
    <property type="entry name" value="Metallo-dependent phosphatases"/>
    <property type="match status" value="1"/>
</dbReference>
<evidence type="ECO:0000256" key="3">
    <source>
        <dbReference type="SAM" id="Phobius"/>
    </source>
</evidence>
<feature type="domain" description="Calcineurin-like phosphoesterase" evidence="4">
    <location>
        <begin position="64"/>
        <end position="234"/>
    </location>
</feature>
<evidence type="ECO:0000313" key="6">
    <source>
        <dbReference type="Proteomes" id="UP000274327"/>
    </source>
</evidence>
<dbReference type="Proteomes" id="UP000274327">
    <property type="component" value="Unassembled WGS sequence"/>
</dbReference>
<evidence type="ECO:0000259" key="4">
    <source>
        <dbReference type="Pfam" id="PF00149"/>
    </source>
</evidence>
<keyword evidence="3" id="KW-1133">Transmembrane helix</keyword>
<dbReference type="InterPro" id="IPR004843">
    <property type="entry name" value="Calcineurin-like_PHP"/>
</dbReference>
<evidence type="ECO:0000256" key="2">
    <source>
        <dbReference type="ARBA" id="ARBA00022801"/>
    </source>
</evidence>
<dbReference type="Gene3D" id="3.60.21.10">
    <property type="match status" value="1"/>
</dbReference>
<dbReference type="GeneID" id="78122278"/>
<dbReference type="InterPro" id="IPR029052">
    <property type="entry name" value="Metallo-depent_PP-like"/>
</dbReference>
<dbReference type="EMBL" id="QOCI01000014">
    <property type="protein sequence ID" value="RRR17325.1"/>
    <property type="molecule type" value="Genomic_DNA"/>
</dbReference>
<feature type="transmembrane region" description="Helical" evidence="3">
    <location>
        <begin position="21"/>
        <end position="42"/>
    </location>
</feature>
<protein>
    <submittedName>
        <fullName evidence="5">Metallophosphoesterase</fullName>
    </submittedName>
</protein>
<dbReference type="PANTHER" id="PTHR31302">
    <property type="entry name" value="TRANSMEMBRANE PROTEIN WITH METALLOPHOSPHOESTERASE DOMAIN-RELATED"/>
    <property type="match status" value="1"/>
</dbReference>
<name>A0A3R8QS95_9MICO</name>
<keyword evidence="3" id="KW-0812">Transmembrane</keyword>
<keyword evidence="1" id="KW-0479">Metal-binding</keyword>